<dbReference type="NCBIfam" id="TIGR04131">
    <property type="entry name" value="Bac_Flav_CTERM"/>
    <property type="match status" value="1"/>
</dbReference>
<evidence type="ECO:0000256" key="4">
    <source>
        <dbReference type="SAM" id="MobiDB-lite"/>
    </source>
</evidence>
<dbReference type="Pfam" id="PF13585">
    <property type="entry name" value="CHU_C"/>
    <property type="match status" value="1"/>
</dbReference>
<dbReference type="GO" id="GO:0007154">
    <property type="term" value="P:cell communication"/>
    <property type="evidence" value="ECO:0007669"/>
    <property type="project" value="InterPro"/>
</dbReference>
<feature type="compositionally biased region" description="Acidic residues" evidence="4">
    <location>
        <begin position="1111"/>
        <end position="1120"/>
    </location>
</feature>
<dbReference type="Gene3D" id="2.60.40.3440">
    <property type="match status" value="2"/>
</dbReference>
<dbReference type="EMBL" id="VIKU02000007">
    <property type="protein sequence ID" value="NHF61367.1"/>
    <property type="molecule type" value="Genomic_DNA"/>
</dbReference>
<feature type="signal peptide" evidence="5">
    <location>
        <begin position="1"/>
        <end position="27"/>
    </location>
</feature>
<dbReference type="Pfam" id="PF13927">
    <property type="entry name" value="Ig_3"/>
    <property type="match status" value="1"/>
</dbReference>
<dbReference type="Pfam" id="PF17963">
    <property type="entry name" value="Big_9"/>
    <property type="match status" value="2"/>
</dbReference>
<feature type="region of interest" description="Disordered" evidence="4">
    <location>
        <begin position="676"/>
        <end position="720"/>
    </location>
</feature>
<dbReference type="InterPro" id="IPR003644">
    <property type="entry name" value="Calx_beta"/>
</dbReference>
<dbReference type="Gene3D" id="2.60.40.2030">
    <property type="match status" value="1"/>
</dbReference>
<proteinExistence type="predicted"/>
<keyword evidence="1 5" id="KW-0732">Signal</keyword>
<feature type="compositionally biased region" description="Polar residues" evidence="4">
    <location>
        <begin position="1018"/>
        <end position="1031"/>
    </location>
</feature>
<feature type="compositionally biased region" description="Low complexity" evidence="4">
    <location>
        <begin position="706"/>
        <end position="715"/>
    </location>
</feature>
<dbReference type="Proteomes" id="UP000707206">
    <property type="component" value="Unassembled WGS sequence"/>
</dbReference>
<feature type="compositionally biased region" description="Basic and acidic residues" evidence="4">
    <location>
        <begin position="1076"/>
        <end position="1085"/>
    </location>
</feature>
<dbReference type="RefSeq" id="WP_152575865.1">
    <property type="nucleotide sequence ID" value="NZ_VIKU02000007.1"/>
</dbReference>
<evidence type="ECO:0000256" key="5">
    <source>
        <dbReference type="SAM" id="SignalP"/>
    </source>
</evidence>
<gene>
    <name evidence="7" type="ORF">FK220_018580</name>
</gene>
<evidence type="ECO:0000256" key="1">
    <source>
        <dbReference type="ARBA" id="ARBA00022729"/>
    </source>
</evidence>
<evidence type="ECO:0000256" key="3">
    <source>
        <dbReference type="ARBA" id="ARBA00022837"/>
    </source>
</evidence>
<comment type="caution">
    <text evidence="7">The sequence shown here is derived from an EMBL/GenBank/DDBJ whole genome shotgun (WGS) entry which is preliminary data.</text>
</comment>
<feature type="region of interest" description="Disordered" evidence="4">
    <location>
        <begin position="948"/>
        <end position="1031"/>
    </location>
</feature>
<feature type="domain" description="Calx-beta" evidence="6">
    <location>
        <begin position="866"/>
        <end position="961"/>
    </location>
</feature>
<evidence type="ECO:0000313" key="8">
    <source>
        <dbReference type="Proteomes" id="UP000707206"/>
    </source>
</evidence>
<organism evidence="7 8">
    <name type="scientific">Pelagihabitans pacificus</name>
    <dbReference type="NCBI Taxonomy" id="2696054"/>
    <lineage>
        <taxon>Bacteria</taxon>
        <taxon>Pseudomonadati</taxon>
        <taxon>Bacteroidota</taxon>
        <taxon>Flavobacteriia</taxon>
        <taxon>Flavobacteriales</taxon>
        <taxon>Flavobacteriaceae</taxon>
        <taxon>Pelagihabitans</taxon>
    </lineage>
</organism>
<dbReference type="SUPFAM" id="SSF48726">
    <property type="entry name" value="Immunoglobulin"/>
    <property type="match status" value="1"/>
</dbReference>
<feature type="chain" id="PRO_5038144466" evidence="5">
    <location>
        <begin position="28"/>
        <end position="1278"/>
    </location>
</feature>
<feature type="compositionally biased region" description="Acidic residues" evidence="4">
    <location>
        <begin position="958"/>
        <end position="1012"/>
    </location>
</feature>
<dbReference type="InterPro" id="IPR026341">
    <property type="entry name" value="T9SS_type_B"/>
</dbReference>
<evidence type="ECO:0000259" key="6">
    <source>
        <dbReference type="Pfam" id="PF03160"/>
    </source>
</evidence>
<dbReference type="GO" id="GO:0016020">
    <property type="term" value="C:membrane"/>
    <property type="evidence" value="ECO:0007669"/>
    <property type="project" value="InterPro"/>
</dbReference>
<feature type="region of interest" description="Disordered" evidence="4">
    <location>
        <begin position="1047"/>
        <end position="1085"/>
    </location>
</feature>
<keyword evidence="3" id="KW-0106">Calcium</keyword>
<dbReference type="InterPro" id="IPR036179">
    <property type="entry name" value="Ig-like_dom_sf"/>
</dbReference>
<accession>A0A967E799</accession>
<evidence type="ECO:0000313" key="7">
    <source>
        <dbReference type="EMBL" id="NHF61367.1"/>
    </source>
</evidence>
<dbReference type="InterPro" id="IPR038081">
    <property type="entry name" value="CalX-like_sf"/>
</dbReference>
<keyword evidence="2" id="KW-0677">Repeat</keyword>
<feature type="compositionally biased region" description="Acidic residues" evidence="4">
    <location>
        <begin position="1127"/>
        <end position="1155"/>
    </location>
</feature>
<dbReference type="AlphaFoldDB" id="A0A967E799"/>
<name>A0A967E799_9FLAO</name>
<sequence>MTKTYSSIRSFLKATVFCILFFCVAIAVNGQANSIRTGVTFNWADTQSTLNDPATLQSIDINGVDYNTFVVPSSYEMTRLGPGGHGGNNIRLNGTLALAGSDDPDWVTQAEAAYQSLNLNHYFESQNNGDNFCNDYSAVSTTNAQIQTIRYNPAIPSNPDGVIAITERGGNNCMYIELYGIPVGGGPEQLLGRTFIRNQGNLTGVRPQAPPSASSDYWSSGRNNENNQIIGIALYHLSELAPVGSLITSIRYMGASNDHGDGKFFLMQTYAEDDSIRIKLDREGNGNIAVNDNVPTGSTYTLTSNVSNGTLTFNPDGTFNYIPNPGFTGNDTFQYEVCLPAPNTSVCDSGTAVIVIRLEAFFDHLNLEQDAANTTINVLDNDNFGSLGPQSNGAITNFTLPVNGTIILNDNGTTDSYDDYFAYTPNSGYIGTDFFTYEITDAAGSTDVASVYLTVAPDSDNDNIDDKTDLDDDNDGILDADESEACIEDDYFAWTFNSPVGTRSNDFVQNPAITSWLIRSTDDITTGSGLTGMSPSTELQLTDIDATSYQEAIAQNEYVQVSFTTATGLVNPMVGQIGINWYQNSGGAIRGNSYMVAMEISKDNFANSLVLYSDIQIHYPANGMSEFFSLTPPGALFNLEENTTYTIRIYAYNQQNDGNVPYSVFDDLTVRVSACQEQNTDGDGQPDHLDYDSDEDGCNDADEAYGDANADADNNGMYGSGAPTVNSDGTVISAAYTTPVDSDTSGASDFLEVGGLPVITTQPIDATICEGSNAQFIVAATGADTYQWQWFDGTNWTDLSDGGIHSGTDTATLAIVNAQIADSNSYRVVLSNASYVCGTAISDETFLTVMSIPDIAIGDATVIEGGSMLFPVTLSSPSCSNEDIVLTFGFTDGTADSTDYLNTDIQIAIPAGTTTAEVNVPTTIDAIDEDDENFVIAIASVDMGTVGDSSDTATGTILDDDITDLDSDDDGIADSVEDANTDGDSDPATDATDTDGDGYPDYLDIDSDDDGIPDNVEAQPTTTYIPPSLQDNNMNGLDDAYEINGNLGLTPVNTDGTDLPDYRDEDSDNDNVPDNIEGHDHDHNGVPDIVFIGSDKDDDGLDDGYEGIEQIDADVNDEVDNPGTDLPDTDADNEADYRDADDDNDELPTTDEDANGDGNYANDDIDGDGTPNYLEPNDPDVEVFNVVTPNGDGVHDILTITGLENRPNNSLQVFNRWGILVYSTQSYNSNGNYFDGTSQARATMAQDDNLPVGTYFYILEYEDTNGGNQQLSGYLYLN</sequence>
<dbReference type="Gene3D" id="2.60.40.10">
    <property type="entry name" value="Immunoglobulins"/>
    <property type="match status" value="1"/>
</dbReference>
<reference evidence="7" key="1">
    <citation type="submission" date="2019-07" db="EMBL/GenBank/DDBJ databases">
        <authorList>
            <person name="De-Chao Zhang Q."/>
        </authorList>
    </citation>
    <scope>NUCLEOTIDE SEQUENCE</scope>
    <source>
        <strain evidence="7">TP-CH-4</strain>
    </source>
</reference>
<dbReference type="SUPFAM" id="SSF141072">
    <property type="entry name" value="CalX-like"/>
    <property type="match status" value="1"/>
</dbReference>
<dbReference type="InterPro" id="IPR013783">
    <property type="entry name" value="Ig-like_fold"/>
</dbReference>
<feature type="compositionally biased region" description="Acidic residues" evidence="4">
    <location>
        <begin position="692"/>
        <end position="705"/>
    </location>
</feature>
<dbReference type="Pfam" id="PF03160">
    <property type="entry name" value="Calx-beta"/>
    <property type="match status" value="1"/>
</dbReference>
<protein>
    <submittedName>
        <fullName evidence="7">T9SS type B sorting domain-containing protein</fullName>
    </submittedName>
</protein>
<feature type="region of interest" description="Disordered" evidence="4">
    <location>
        <begin position="1111"/>
        <end position="1172"/>
    </location>
</feature>
<evidence type="ECO:0000256" key="2">
    <source>
        <dbReference type="ARBA" id="ARBA00022737"/>
    </source>
</evidence>
<keyword evidence="8" id="KW-1185">Reference proteome</keyword>
<reference evidence="7" key="2">
    <citation type="submission" date="2020-03" db="EMBL/GenBank/DDBJ databases">
        <title>Flavobacteriaceae bacterium strain TP-CH-4, a member of the family Flavobacteriaceae isolated from a deep-sea seamount.</title>
        <authorList>
            <person name="Zhang D.-C."/>
        </authorList>
    </citation>
    <scope>NUCLEOTIDE SEQUENCE</scope>
    <source>
        <strain evidence="7">TP-CH-4</strain>
    </source>
</reference>